<evidence type="ECO:0000313" key="5">
    <source>
        <dbReference type="Proteomes" id="UP001377567"/>
    </source>
</evidence>
<dbReference type="AlphaFoldDB" id="A0AAV5RUB9"/>
<evidence type="ECO:0000256" key="1">
    <source>
        <dbReference type="SAM" id="MobiDB-lite"/>
    </source>
</evidence>
<proteinExistence type="predicted"/>
<dbReference type="EMBL" id="BTGD01000003">
    <property type="protein sequence ID" value="GMM54993.1"/>
    <property type="molecule type" value="Genomic_DNA"/>
</dbReference>
<dbReference type="Pfam" id="PF04969">
    <property type="entry name" value="CS"/>
    <property type="match status" value="1"/>
</dbReference>
<gene>
    <name evidence="4" type="ORF">DAKH74_016090</name>
</gene>
<dbReference type="PROSITE" id="PS51203">
    <property type="entry name" value="CS"/>
    <property type="match status" value="1"/>
</dbReference>
<dbReference type="InterPro" id="IPR007699">
    <property type="entry name" value="SGS_dom"/>
</dbReference>
<dbReference type="SUPFAM" id="SSF49764">
    <property type="entry name" value="HSP20-like chaperones"/>
    <property type="match status" value="1"/>
</dbReference>
<feature type="domain" description="SGS" evidence="2">
    <location>
        <begin position="300"/>
        <end position="387"/>
    </location>
</feature>
<dbReference type="InterPro" id="IPR007052">
    <property type="entry name" value="CS_dom"/>
</dbReference>
<evidence type="ECO:0000259" key="3">
    <source>
        <dbReference type="PROSITE" id="PS51203"/>
    </source>
</evidence>
<sequence>MEASIPDPDADLKRTLKLVRKMLYDEKAPENALAVCESIHKQLPNNVDALVYKAAALEKMYFEKKETHTESVIDEANAALSLALVAAQGTGNRQAVGWVYFRLFVHYFNRKDYAQAKNFMKLAKGEGYTDGTLVMWEARLAAKLKKMADKGADAKETTPSDIPAEVNIEKLKLDNTPAAPKTQSPPDSDNRLPDLPPMEQKSSFRTDWYQTPKNVTISLFTDRLPKDSSDVKIDINDGRNITVSYNIAETGSEFQYSAKLSHKVDTSDIKCKVFTKKIELTLAKEKANVTWASLDVTETDGRKSKPKGKDWSNIDIDDEVSDAEGEGDGTADAFFQKIYANADPDTQRAMMKSFIESNGTTLNTSWDDVKDGEVETVPPEGSVLKHF</sequence>
<dbReference type="PROSITE" id="PS51048">
    <property type="entry name" value="SGS"/>
    <property type="match status" value="1"/>
</dbReference>
<reference evidence="4 5" key="1">
    <citation type="journal article" date="2023" name="Elife">
        <title>Identification of key yeast species and microbe-microbe interactions impacting larval growth of Drosophila in the wild.</title>
        <authorList>
            <person name="Mure A."/>
            <person name="Sugiura Y."/>
            <person name="Maeda R."/>
            <person name="Honda K."/>
            <person name="Sakurai N."/>
            <person name="Takahashi Y."/>
            <person name="Watada M."/>
            <person name="Katoh T."/>
            <person name="Gotoh A."/>
            <person name="Gotoh Y."/>
            <person name="Taniguchi I."/>
            <person name="Nakamura K."/>
            <person name="Hayashi T."/>
            <person name="Katayama T."/>
            <person name="Uemura T."/>
            <person name="Hattori Y."/>
        </authorList>
    </citation>
    <scope>NUCLEOTIDE SEQUENCE [LARGE SCALE GENOMIC DNA]</scope>
    <source>
        <strain evidence="4 5">KH-74</strain>
    </source>
</reference>
<feature type="region of interest" description="Disordered" evidence="1">
    <location>
        <begin position="150"/>
        <end position="201"/>
    </location>
</feature>
<organism evidence="4 5">
    <name type="scientific">Maudiozyma humilis</name>
    <name type="common">Sour dough yeast</name>
    <name type="synonym">Kazachstania humilis</name>
    <dbReference type="NCBI Taxonomy" id="51915"/>
    <lineage>
        <taxon>Eukaryota</taxon>
        <taxon>Fungi</taxon>
        <taxon>Dikarya</taxon>
        <taxon>Ascomycota</taxon>
        <taxon>Saccharomycotina</taxon>
        <taxon>Saccharomycetes</taxon>
        <taxon>Saccharomycetales</taxon>
        <taxon>Saccharomycetaceae</taxon>
        <taxon>Maudiozyma</taxon>
    </lineage>
</organism>
<keyword evidence="5" id="KW-1185">Reference proteome</keyword>
<dbReference type="GO" id="GO:0051087">
    <property type="term" value="F:protein-folding chaperone binding"/>
    <property type="evidence" value="ECO:0007669"/>
    <property type="project" value="InterPro"/>
</dbReference>
<dbReference type="Pfam" id="PF05002">
    <property type="entry name" value="SGS"/>
    <property type="match status" value="1"/>
</dbReference>
<accession>A0AAV5RUB9</accession>
<dbReference type="Gene3D" id="2.60.40.790">
    <property type="match status" value="1"/>
</dbReference>
<comment type="caution">
    <text evidence="4">The sequence shown here is derived from an EMBL/GenBank/DDBJ whole genome shotgun (WGS) entry which is preliminary data.</text>
</comment>
<dbReference type="PANTHER" id="PTHR45862">
    <property type="entry name" value="PROTEIN SGT1 HOMOLOG"/>
    <property type="match status" value="1"/>
</dbReference>
<protein>
    <submittedName>
        <fullName evidence="4">Co-chaperone</fullName>
    </submittedName>
</protein>
<name>A0AAV5RUB9_MAUHU</name>
<evidence type="ECO:0000259" key="2">
    <source>
        <dbReference type="PROSITE" id="PS51048"/>
    </source>
</evidence>
<evidence type="ECO:0000313" key="4">
    <source>
        <dbReference type="EMBL" id="GMM54993.1"/>
    </source>
</evidence>
<feature type="region of interest" description="Disordered" evidence="1">
    <location>
        <begin position="359"/>
        <end position="387"/>
    </location>
</feature>
<dbReference type="Proteomes" id="UP001377567">
    <property type="component" value="Unassembled WGS sequence"/>
</dbReference>
<dbReference type="InterPro" id="IPR008978">
    <property type="entry name" value="HSP20-like_chaperone"/>
</dbReference>
<feature type="domain" description="CS" evidence="3">
    <location>
        <begin position="201"/>
        <end position="295"/>
    </location>
</feature>
<dbReference type="CDD" id="cd06466">
    <property type="entry name" value="p23_CS_SGT1_like"/>
    <property type="match status" value="1"/>
</dbReference>
<dbReference type="InterPro" id="IPR044563">
    <property type="entry name" value="Sgt1-like"/>
</dbReference>